<dbReference type="PROSITE" id="PS50928">
    <property type="entry name" value="ABC_TM1"/>
    <property type="match status" value="1"/>
</dbReference>
<keyword evidence="5 6" id="KW-0472">Membrane</keyword>
<dbReference type="InterPro" id="IPR035906">
    <property type="entry name" value="MetI-like_sf"/>
</dbReference>
<sequence length="276" mass="30201">MNTLALRRVSRTLLYVVLTLLAALYLVPVYVVVVTSLKSNASVSLAQMWNLPNVLSFSSIANAWAQLGPNFINSFELAIPATLISALIGALNGYALSKWRFKGSSVVYFFILFGMFIPYQSVLIPLLKVLDVIGLYNTIAGLILVHVVYGIPIATLIFRNYYTSIPTELIEAGKIDGTGYWGIFRYIILPLSVSGFVVAGIWQFTQIWNNFLFAVSLTNPPDQPVTVALVNIAGSQTVQWNVQMASALLVSVPTLLVYILLGKFFVRGLLAGSVKG</sequence>
<dbReference type="GO" id="GO:0005886">
    <property type="term" value="C:plasma membrane"/>
    <property type="evidence" value="ECO:0007669"/>
    <property type="project" value="UniProtKB-SubCell"/>
</dbReference>
<keyword evidence="4 6" id="KW-1133">Transmembrane helix</keyword>
<feature type="transmembrane region" description="Helical" evidence="6">
    <location>
        <begin position="244"/>
        <end position="266"/>
    </location>
</feature>
<dbReference type="RefSeq" id="WP_067719931.1">
    <property type="nucleotide sequence ID" value="NZ_LPVJ01000071.1"/>
</dbReference>
<feature type="transmembrane region" description="Helical" evidence="6">
    <location>
        <begin position="12"/>
        <end position="33"/>
    </location>
</feature>
<dbReference type="Pfam" id="PF00528">
    <property type="entry name" value="BPD_transp_1"/>
    <property type="match status" value="1"/>
</dbReference>
<evidence type="ECO:0000259" key="7">
    <source>
        <dbReference type="PROSITE" id="PS50928"/>
    </source>
</evidence>
<comment type="caution">
    <text evidence="8">The sequence shown here is derived from an EMBL/GenBank/DDBJ whole genome shotgun (WGS) entry which is preliminary data.</text>
</comment>
<dbReference type="OrthoDB" id="31780at2"/>
<dbReference type="PANTHER" id="PTHR43879:SF1">
    <property type="entry name" value="GLUCOSE IMPORT SYSTEM PERMEASE PROTEIN GLCU"/>
    <property type="match status" value="1"/>
</dbReference>
<accession>A0A101XNK1</accession>
<keyword evidence="2 6" id="KW-0813">Transport</keyword>
<evidence type="ECO:0000256" key="4">
    <source>
        <dbReference type="ARBA" id="ARBA00022989"/>
    </source>
</evidence>
<comment type="similarity">
    <text evidence="6">Belongs to the binding-protein-dependent transport system permease family.</text>
</comment>
<feature type="transmembrane region" description="Helical" evidence="6">
    <location>
        <begin position="139"/>
        <end position="162"/>
    </location>
</feature>
<organism evidence="8 9">
    <name type="scientific">Ferroacidibacillus organovorans</name>
    <dbReference type="NCBI Taxonomy" id="1765683"/>
    <lineage>
        <taxon>Bacteria</taxon>
        <taxon>Bacillati</taxon>
        <taxon>Bacillota</taxon>
        <taxon>Bacilli</taxon>
        <taxon>Bacillales</taxon>
        <taxon>Alicyclobacillaceae</taxon>
        <taxon>Ferroacidibacillus</taxon>
    </lineage>
</organism>
<dbReference type="SUPFAM" id="SSF161098">
    <property type="entry name" value="MetI-like"/>
    <property type="match status" value="1"/>
</dbReference>
<dbReference type="CDD" id="cd06261">
    <property type="entry name" value="TM_PBP2"/>
    <property type="match status" value="1"/>
</dbReference>
<dbReference type="EMBL" id="LPVJ01000071">
    <property type="protein sequence ID" value="KUO94647.1"/>
    <property type="molecule type" value="Genomic_DNA"/>
</dbReference>
<evidence type="ECO:0000256" key="1">
    <source>
        <dbReference type="ARBA" id="ARBA00004141"/>
    </source>
</evidence>
<feature type="transmembrane region" description="Helical" evidence="6">
    <location>
        <begin position="77"/>
        <end position="95"/>
    </location>
</feature>
<feature type="domain" description="ABC transmembrane type-1" evidence="7">
    <location>
        <begin position="71"/>
        <end position="261"/>
    </location>
</feature>
<evidence type="ECO:0000256" key="3">
    <source>
        <dbReference type="ARBA" id="ARBA00022692"/>
    </source>
</evidence>
<comment type="subcellular location">
    <subcellularLocation>
        <location evidence="6">Cell membrane</location>
        <topology evidence="6">Multi-pass membrane protein</topology>
    </subcellularLocation>
    <subcellularLocation>
        <location evidence="1">Membrane</location>
        <topology evidence="1">Multi-pass membrane protein</topology>
    </subcellularLocation>
</comment>
<evidence type="ECO:0000256" key="5">
    <source>
        <dbReference type="ARBA" id="ARBA00023136"/>
    </source>
</evidence>
<dbReference type="AlphaFoldDB" id="A0A101XNK1"/>
<evidence type="ECO:0000313" key="9">
    <source>
        <dbReference type="Proteomes" id="UP000053557"/>
    </source>
</evidence>
<proteinExistence type="inferred from homology"/>
<dbReference type="GO" id="GO:0055085">
    <property type="term" value="P:transmembrane transport"/>
    <property type="evidence" value="ECO:0007669"/>
    <property type="project" value="InterPro"/>
</dbReference>
<evidence type="ECO:0000256" key="2">
    <source>
        <dbReference type="ARBA" id="ARBA00022448"/>
    </source>
</evidence>
<feature type="transmembrane region" description="Helical" evidence="6">
    <location>
        <begin position="107"/>
        <end position="127"/>
    </location>
</feature>
<evidence type="ECO:0000256" key="6">
    <source>
        <dbReference type="RuleBase" id="RU363032"/>
    </source>
</evidence>
<gene>
    <name evidence="8" type="ORF">ATW55_01915</name>
</gene>
<dbReference type="PANTHER" id="PTHR43879">
    <property type="entry name" value="ABC TRANSPORTER PERMEASE PROTEIN"/>
    <property type="match status" value="1"/>
</dbReference>
<dbReference type="Proteomes" id="UP000053557">
    <property type="component" value="Unassembled WGS sequence"/>
</dbReference>
<reference evidence="8 9" key="1">
    <citation type="submission" date="2015-12" db="EMBL/GenBank/DDBJ databases">
        <title>Draft genome sequence of Acidibacillus ferrooxidans ITV001, isolated from a chalcopyrite acid mine drainage site in Brazil.</title>
        <authorList>
            <person name="Dall'Agnol H."/>
            <person name="Nancucheo I."/>
            <person name="Johnson B."/>
            <person name="Oliveira R."/>
            <person name="Leite L."/>
            <person name="Pylro V."/>
            <person name="Nunes G.L."/>
            <person name="Tzotzos G."/>
            <person name="Fernandes G.R."/>
            <person name="Dutra J."/>
            <person name="Orellana S.C."/>
            <person name="Oliveira G."/>
        </authorList>
    </citation>
    <scope>NUCLEOTIDE SEQUENCE [LARGE SCALE GENOMIC DNA]</scope>
    <source>
        <strain evidence="9">ITV01</strain>
    </source>
</reference>
<evidence type="ECO:0000313" key="8">
    <source>
        <dbReference type="EMBL" id="KUO94647.1"/>
    </source>
</evidence>
<name>A0A101XNK1_9BACL</name>
<dbReference type="InterPro" id="IPR000515">
    <property type="entry name" value="MetI-like"/>
</dbReference>
<dbReference type="Gene3D" id="1.10.3720.10">
    <property type="entry name" value="MetI-like"/>
    <property type="match status" value="1"/>
</dbReference>
<keyword evidence="3 6" id="KW-0812">Transmembrane</keyword>
<keyword evidence="9" id="KW-1185">Reference proteome</keyword>
<protein>
    <submittedName>
        <fullName evidence="8">ABC transporter permease</fullName>
    </submittedName>
</protein>
<feature type="transmembrane region" description="Helical" evidence="6">
    <location>
        <begin position="183"/>
        <end position="204"/>
    </location>
</feature>